<keyword evidence="2" id="KW-0812">Transmembrane</keyword>
<feature type="compositionally biased region" description="Basic and acidic residues" evidence="1">
    <location>
        <begin position="117"/>
        <end position="138"/>
    </location>
</feature>
<reference evidence="3" key="1">
    <citation type="submission" date="2022-03" db="EMBL/GenBank/DDBJ databases">
        <title>The complete genome sequence of a Methyloterrigena soli.</title>
        <authorList>
            <person name="Zi Z."/>
        </authorList>
    </citation>
    <scope>NUCLEOTIDE SEQUENCE</scope>
    <source>
        <strain evidence="3">M48</strain>
    </source>
</reference>
<dbReference type="EMBL" id="JALAZD010000001">
    <property type="protein sequence ID" value="MCI0126918.1"/>
    <property type="molecule type" value="Genomic_DNA"/>
</dbReference>
<name>A0AA41QML5_9HYPH</name>
<proteinExistence type="predicted"/>
<feature type="transmembrane region" description="Helical" evidence="2">
    <location>
        <begin position="45"/>
        <end position="64"/>
    </location>
</feature>
<evidence type="ECO:0000256" key="1">
    <source>
        <dbReference type="SAM" id="MobiDB-lite"/>
    </source>
</evidence>
<feature type="region of interest" description="Disordered" evidence="1">
    <location>
        <begin position="117"/>
        <end position="154"/>
    </location>
</feature>
<feature type="transmembrane region" description="Helical" evidence="2">
    <location>
        <begin position="21"/>
        <end position="39"/>
    </location>
</feature>
<keyword evidence="4" id="KW-1185">Reference proteome</keyword>
<dbReference type="Proteomes" id="UP001156140">
    <property type="component" value="Unassembled WGS sequence"/>
</dbReference>
<comment type="caution">
    <text evidence="3">The sequence shown here is derived from an EMBL/GenBank/DDBJ whole genome shotgun (WGS) entry which is preliminary data.</text>
</comment>
<dbReference type="InterPro" id="IPR007251">
    <property type="entry name" value="Iron_permease_Fet4"/>
</dbReference>
<evidence type="ECO:0000256" key="2">
    <source>
        <dbReference type="SAM" id="Phobius"/>
    </source>
</evidence>
<accession>A0AA41QML5</accession>
<dbReference type="GO" id="GO:0055085">
    <property type="term" value="P:transmembrane transport"/>
    <property type="evidence" value="ECO:0007669"/>
    <property type="project" value="InterPro"/>
</dbReference>
<gene>
    <name evidence="3" type="ORF">ML536_08775</name>
</gene>
<dbReference type="AlphaFoldDB" id="A0AA41QML5"/>
<organism evidence="3 4">
    <name type="scientific">Paradevosia shaoguanensis</name>
    <dbReference type="NCBI Taxonomy" id="1335043"/>
    <lineage>
        <taxon>Bacteria</taxon>
        <taxon>Pseudomonadati</taxon>
        <taxon>Pseudomonadota</taxon>
        <taxon>Alphaproteobacteria</taxon>
        <taxon>Hyphomicrobiales</taxon>
        <taxon>Devosiaceae</taxon>
        <taxon>Paradevosia</taxon>
    </lineage>
</organism>
<evidence type="ECO:0000313" key="3">
    <source>
        <dbReference type="EMBL" id="MCI0126918.1"/>
    </source>
</evidence>
<keyword evidence="2" id="KW-0472">Membrane</keyword>
<sequence>MHDLFNRMSHAVSKATGQPTTFVVAVLLVVVWAISGPLFGFSETWQLVINTGTTIITFLMVFVLQSSQNRDGLAVQLKLDELILATKAENSFVGAERLTDDEIRQLRELCNTQRVEAEHQLEAEGPRRPPARAHEKGPVSRPSSHSRRQKLKAP</sequence>
<keyword evidence="2" id="KW-1133">Transmembrane helix</keyword>
<dbReference type="Pfam" id="PF04120">
    <property type="entry name" value="Iron_permease"/>
    <property type="match status" value="1"/>
</dbReference>
<feature type="compositionally biased region" description="Basic residues" evidence="1">
    <location>
        <begin position="144"/>
        <end position="154"/>
    </location>
</feature>
<protein>
    <submittedName>
        <fullName evidence="3">Low affinity iron permease family protein</fullName>
    </submittedName>
</protein>
<evidence type="ECO:0000313" key="4">
    <source>
        <dbReference type="Proteomes" id="UP001156140"/>
    </source>
</evidence>